<dbReference type="RefSeq" id="WP_343807820.1">
    <property type="nucleotide sequence ID" value="NZ_BAAADE010000011.1"/>
</dbReference>
<accession>A0ABN1GMB0</accession>
<dbReference type="EMBL" id="BAAADE010000011">
    <property type="protein sequence ID" value="GAA0613941.1"/>
    <property type="molecule type" value="Genomic_DNA"/>
</dbReference>
<reference evidence="1 2" key="1">
    <citation type="journal article" date="2019" name="Int. J. Syst. Evol. Microbiol.">
        <title>The Global Catalogue of Microorganisms (GCM) 10K type strain sequencing project: providing services to taxonomists for standard genome sequencing and annotation.</title>
        <authorList>
            <consortium name="The Broad Institute Genomics Platform"/>
            <consortium name="The Broad Institute Genome Sequencing Center for Infectious Disease"/>
            <person name="Wu L."/>
            <person name="Ma J."/>
        </authorList>
    </citation>
    <scope>NUCLEOTIDE SEQUENCE [LARGE SCALE GENOMIC DNA]</scope>
    <source>
        <strain evidence="1 2">JCM 15115</strain>
    </source>
</reference>
<gene>
    <name evidence="1" type="ORF">GCM10008943_31560</name>
</gene>
<dbReference type="Proteomes" id="UP001424441">
    <property type="component" value="Unassembled WGS sequence"/>
</dbReference>
<keyword evidence="2" id="KW-1185">Reference proteome</keyword>
<evidence type="ECO:0000313" key="1">
    <source>
        <dbReference type="EMBL" id="GAA0613941.1"/>
    </source>
</evidence>
<comment type="caution">
    <text evidence="1">The sequence shown here is derived from an EMBL/GenBank/DDBJ whole genome shotgun (WGS) entry which is preliminary data.</text>
</comment>
<name>A0ABN1GMB0_9HYPH</name>
<evidence type="ECO:0000313" key="2">
    <source>
        <dbReference type="Proteomes" id="UP001424441"/>
    </source>
</evidence>
<proteinExistence type="predicted"/>
<protein>
    <submittedName>
        <fullName evidence="1">Uncharacterized protein</fullName>
    </submittedName>
</protein>
<organism evidence="1 2">
    <name type="scientific">Paenochrobactrum glaciei</name>
    <dbReference type="NCBI Taxonomy" id="486407"/>
    <lineage>
        <taxon>Bacteria</taxon>
        <taxon>Pseudomonadati</taxon>
        <taxon>Pseudomonadota</taxon>
        <taxon>Alphaproteobacteria</taxon>
        <taxon>Hyphomicrobiales</taxon>
        <taxon>Brucellaceae</taxon>
        <taxon>Paenochrobactrum</taxon>
    </lineage>
</organism>
<sequence>MDNFNDQLAKAVETTGRAALANQCLGRPLKDNERVFAEQLSLIFNEVGHDFALVAKELKARGVVMPKLGGSDWSVAALEDELKAINTDLDAAYMEYGYGA</sequence>